<organism evidence="1 2">
    <name type="scientific">Gracilibacillus oryzae</name>
    <dbReference type="NCBI Taxonomy" id="1672701"/>
    <lineage>
        <taxon>Bacteria</taxon>
        <taxon>Bacillati</taxon>
        <taxon>Bacillota</taxon>
        <taxon>Bacilli</taxon>
        <taxon>Bacillales</taxon>
        <taxon>Bacillaceae</taxon>
        <taxon>Gracilibacillus</taxon>
    </lineage>
</organism>
<accession>A0A7C8L9J4</accession>
<evidence type="ECO:0000313" key="1">
    <source>
        <dbReference type="EMBL" id="KAB8139045.1"/>
    </source>
</evidence>
<sequence length="85" mass="9522">MYLCYVCNGLEKLDAQCPQCQKSMHDAGKVVDYYGDYAAYIDIHDAQLIDGIPSSAEEHQCVHLGICSACNYMEEVIVNEKTLKN</sequence>
<proteinExistence type="predicted"/>
<gene>
    <name evidence="1" type="ORF">F9U64_02280</name>
</gene>
<comment type="caution">
    <text evidence="1">The sequence shown here is derived from an EMBL/GenBank/DDBJ whole genome shotgun (WGS) entry which is preliminary data.</text>
</comment>
<dbReference type="EMBL" id="WEID01000008">
    <property type="protein sequence ID" value="KAB8139045.1"/>
    <property type="molecule type" value="Genomic_DNA"/>
</dbReference>
<keyword evidence="2" id="KW-1185">Reference proteome</keyword>
<evidence type="ECO:0000313" key="2">
    <source>
        <dbReference type="Proteomes" id="UP000480246"/>
    </source>
</evidence>
<dbReference type="RefSeq" id="WP_153401233.1">
    <property type="nucleotide sequence ID" value="NZ_ML762424.1"/>
</dbReference>
<dbReference type="Proteomes" id="UP000480246">
    <property type="component" value="Unassembled WGS sequence"/>
</dbReference>
<name>A0A7C8L9J4_9BACI</name>
<dbReference type="OrthoDB" id="1683552at2"/>
<reference evidence="1 2" key="1">
    <citation type="submission" date="2019-10" db="EMBL/GenBank/DDBJ databases">
        <title>Gracilibacillus sp. nov. isolated from rice seeds.</title>
        <authorList>
            <person name="He S."/>
        </authorList>
    </citation>
    <scope>NUCLEOTIDE SEQUENCE [LARGE SCALE GENOMIC DNA]</scope>
    <source>
        <strain evidence="1 2">TD8</strain>
    </source>
</reference>
<protein>
    <submittedName>
        <fullName evidence="1">Uncharacterized protein</fullName>
    </submittedName>
</protein>
<dbReference type="AlphaFoldDB" id="A0A7C8L9J4"/>